<evidence type="ECO:0000313" key="3">
    <source>
        <dbReference type="Proteomes" id="UP001491310"/>
    </source>
</evidence>
<dbReference type="EMBL" id="JALJOT010000003">
    <property type="protein sequence ID" value="KAK9916799.1"/>
    <property type="molecule type" value="Genomic_DNA"/>
</dbReference>
<gene>
    <name evidence="2" type="ORF">WJX75_007161</name>
</gene>
<proteinExistence type="predicted"/>
<reference evidence="2 3" key="1">
    <citation type="journal article" date="2024" name="Nat. Commun.">
        <title>Phylogenomics reveals the evolutionary origins of lichenization in chlorophyte algae.</title>
        <authorList>
            <person name="Puginier C."/>
            <person name="Libourel C."/>
            <person name="Otte J."/>
            <person name="Skaloud P."/>
            <person name="Haon M."/>
            <person name="Grisel S."/>
            <person name="Petersen M."/>
            <person name="Berrin J.G."/>
            <person name="Delaux P.M."/>
            <person name="Dal Grande F."/>
            <person name="Keller J."/>
        </authorList>
    </citation>
    <scope>NUCLEOTIDE SEQUENCE [LARGE SCALE GENOMIC DNA]</scope>
    <source>
        <strain evidence="2 3">SAG 216-7</strain>
    </source>
</reference>
<dbReference type="Proteomes" id="UP001491310">
    <property type="component" value="Unassembled WGS sequence"/>
</dbReference>
<evidence type="ECO:0000313" key="2">
    <source>
        <dbReference type="EMBL" id="KAK9916799.1"/>
    </source>
</evidence>
<keyword evidence="3" id="KW-1185">Reference proteome</keyword>
<organism evidence="2 3">
    <name type="scientific">Coccomyxa subellipsoidea</name>
    <dbReference type="NCBI Taxonomy" id="248742"/>
    <lineage>
        <taxon>Eukaryota</taxon>
        <taxon>Viridiplantae</taxon>
        <taxon>Chlorophyta</taxon>
        <taxon>core chlorophytes</taxon>
        <taxon>Trebouxiophyceae</taxon>
        <taxon>Trebouxiophyceae incertae sedis</taxon>
        <taxon>Coccomyxaceae</taxon>
        <taxon>Coccomyxa</taxon>
    </lineage>
</organism>
<dbReference type="Gene3D" id="3.40.50.720">
    <property type="entry name" value="NAD(P)-binding Rossmann-like Domain"/>
    <property type="match status" value="1"/>
</dbReference>
<dbReference type="Pfam" id="PF01370">
    <property type="entry name" value="Epimerase"/>
    <property type="match status" value="1"/>
</dbReference>
<comment type="caution">
    <text evidence="2">The sequence shown here is derived from an EMBL/GenBank/DDBJ whole genome shotgun (WGS) entry which is preliminary data.</text>
</comment>
<dbReference type="SUPFAM" id="SSF51735">
    <property type="entry name" value="NAD(P)-binding Rossmann-fold domains"/>
    <property type="match status" value="1"/>
</dbReference>
<dbReference type="PANTHER" id="PTHR12126">
    <property type="entry name" value="NADH-UBIQUINONE OXIDOREDUCTASE 39 KDA SUBUNIT-RELATED"/>
    <property type="match status" value="1"/>
</dbReference>
<dbReference type="InterPro" id="IPR036291">
    <property type="entry name" value="NAD(P)-bd_dom_sf"/>
</dbReference>
<dbReference type="InterPro" id="IPR001509">
    <property type="entry name" value="Epimerase_deHydtase"/>
</dbReference>
<name>A0ABR2YYS6_9CHLO</name>
<dbReference type="PANTHER" id="PTHR12126:SF11">
    <property type="entry name" value="NADH DEHYDROGENASE [UBIQUINONE] 1 ALPHA SUBCOMPLEX SUBUNIT 9, MITOCHONDRIAL"/>
    <property type="match status" value="1"/>
</dbReference>
<feature type="domain" description="NAD-dependent epimerase/dehydratase" evidence="1">
    <location>
        <begin position="60"/>
        <end position="267"/>
    </location>
</feature>
<dbReference type="InterPro" id="IPR051207">
    <property type="entry name" value="ComplexI_NDUFA9_subunit"/>
</dbReference>
<sequence length="391" mass="42882">MILRQCRDALLACSSMTTRLAPAVCSREYATADLAQFAVKNKGLKAGPGGRSSISGVTATVFGCTGFLGRYIVNALARQGTQVVVPYRRDDLDVQYLRQMGDLGQIYQWKDFNIRDDSHIRDAIKRSNVVINLTGLEKETWNFTFEDVHIDAATRIAQAAADSPLTERFIQFSCIGASENAASRRLRTKAAGDAAVRSILPFATLFKPAHVVGTEDRLYNTYATMAKQIPFTPLVGGGETKLQPTYVRDVADAVIHSLKTKESLGKDYYLAGPEVMTVKQVVELVYATIREPLSTVNLPLAVARLLAVPREKLFKMFPIPVNTMFTADYIEEMTQDHVLPPNVLTYADLEVVPKMVSEGFPIEHLRHYRVGGYDVGTTSGSATTGGAGYTG</sequence>
<dbReference type="CDD" id="cd05271">
    <property type="entry name" value="NDUFA9_like_SDR_a"/>
    <property type="match status" value="1"/>
</dbReference>
<accession>A0ABR2YYS6</accession>
<evidence type="ECO:0000259" key="1">
    <source>
        <dbReference type="Pfam" id="PF01370"/>
    </source>
</evidence>
<protein>
    <recommendedName>
        <fullName evidence="1">NAD-dependent epimerase/dehydratase domain-containing protein</fullName>
    </recommendedName>
</protein>